<feature type="region of interest" description="Disordered" evidence="3">
    <location>
        <begin position="323"/>
        <end position="350"/>
    </location>
</feature>
<feature type="chain" id="PRO_5036857971" evidence="4">
    <location>
        <begin position="18"/>
        <end position="362"/>
    </location>
</feature>
<dbReference type="Pfam" id="PF00090">
    <property type="entry name" value="TSP_1"/>
    <property type="match status" value="1"/>
</dbReference>
<protein>
    <submittedName>
        <fullName evidence="6">Uncharacterized protein</fullName>
    </submittedName>
</protein>
<keyword evidence="5" id="KW-1185">Reference proteome</keyword>
<dbReference type="SMART" id="SM00209">
    <property type="entry name" value="TSP1"/>
    <property type="match status" value="2"/>
</dbReference>
<keyword evidence="1" id="KW-0677">Repeat</keyword>
<accession>A0A914CX63</accession>
<dbReference type="InterPro" id="IPR000884">
    <property type="entry name" value="TSP1_rpt"/>
</dbReference>
<dbReference type="InterPro" id="IPR052065">
    <property type="entry name" value="Compl_asym_regulator"/>
</dbReference>
<sequence length="362" mass="39659">MVGMGWLFSHLWTWILCERDAPLPGAVLPSEDELGLTSESSVRESGPLQDDVATNSKEVTKSELIERARQRANYTTTSARNFDRSFARDVLKLPEQRLEVAQTVGGNNRPLQATIRGDELSASATLGCVGPEVDRKQCDAGPCCGWTQWAKWAACNAACGTGSRVRTRVCSSGGSGNEFSRSSSFESNFERSHFTSSVGQSNFAGVRPISPIVSNIVPPIIPSSQVGSRCECDGQPVETEVCEAPECVLPPEPLEACTWSTWGPWCGCAGNCQTGIQARTRYCIHEDFSGGRSRARLRDCDCLGEKVQTQDCRPQHCTSKRQQAFEELDDEPVPSSDEVSSKELEDDPQSCYWSNWSSMAHK</sequence>
<evidence type="ECO:0000313" key="5">
    <source>
        <dbReference type="Proteomes" id="UP000887540"/>
    </source>
</evidence>
<dbReference type="PROSITE" id="PS50092">
    <property type="entry name" value="TSP1"/>
    <property type="match status" value="2"/>
</dbReference>
<dbReference type="WBParaSite" id="ACRNAN_scaffold15189.g17527.t1">
    <property type="protein sequence ID" value="ACRNAN_scaffold15189.g17527.t1"/>
    <property type="gene ID" value="ACRNAN_scaffold15189.g17527"/>
</dbReference>
<evidence type="ECO:0000256" key="1">
    <source>
        <dbReference type="ARBA" id="ARBA00022737"/>
    </source>
</evidence>
<dbReference type="PANTHER" id="PTHR22906">
    <property type="entry name" value="PROPERDIN"/>
    <property type="match status" value="1"/>
</dbReference>
<evidence type="ECO:0000313" key="6">
    <source>
        <dbReference type="WBParaSite" id="ACRNAN_scaffold15189.g17527.t1"/>
    </source>
</evidence>
<keyword evidence="2" id="KW-1015">Disulfide bond</keyword>
<dbReference type="AlphaFoldDB" id="A0A914CX63"/>
<evidence type="ECO:0000256" key="3">
    <source>
        <dbReference type="SAM" id="MobiDB-lite"/>
    </source>
</evidence>
<keyword evidence="4" id="KW-0732">Signal</keyword>
<dbReference type="PANTHER" id="PTHR22906:SF48">
    <property type="entry name" value="THROMBOSPONDIN TYPE 1 DOMAIN PROTEIN"/>
    <property type="match status" value="1"/>
</dbReference>
<dbReference type="Gene3D" id="2.20.100.10">
    <property type="entry name" value="Thrombospondin type-1 (TSP1) repeat"/>
    <property type="match status" value="2"/>
</dbReference>
<feature type="signal peptide" evidence="4">
    <location>
        <begin position="1"/>
        <end position="17"/>
    </location>
</feature>
<evidence type="ECO:0000256" key="2">
    <source>
        <dbReference type="ARBA" id="ARBA00023157"/>
    </source>
</evidence>
<dbReference type="SUPFAM" id="SSF82895">
    <property type="entry name" value="TSP-1 type 1 repeat"/>
    <property type="match status" value="2"/>
</dbReference>
<dbReference type="Proteomes" id="UP000887540">
    <property type="component" value="Unplaced"/>
</dbReference>
<reference evidence="6" key="1">
    <citation type="submission" date="2022-11" db="UniProtKB">
        <authorList>
            <consortium name="WormBaseParasite"/>
        </authorList>
    </citation>
    <scope>IDENTIFICATION</scope>
</reference>
<organism evidence="5 6">
    <name type="scientific">Acrobeloides nanus</name>
    <dbReference type="NCBI Taxonomy" id="290746"/>
    <lineage>
        <taxon>Eukaryota</taxon>
        <taxon>Metazoa</taxon>
        <taxon>Ecdysozoa</taxon>
        <taxon>Nematoda</taxon>
        <taxon>Chromadorea</taxon>
        <taxon>Rhabditida</taxon>
        <taxon>Tylenchina</taxon>
        <taxon>Cephalobomorpha</taxon>
        <taxon>Cephaloboidea</taxon>
        <taxon>Cephalobidae</taxon>
        <taxon>Acrobeloides</taxon>
    </lineage>
</organism>
<name>A0A914CX63_9BILA</name>
<evidence type="ECO:0000256" key="4">
    <source>
        <dbReference type="SAM" id="SignalP"/>
    </source>
</evidence>
<proteinExistence type="predicted"/>
<dbReference type="InterPro" id="IPR036383">
    <property type="entry name" value="TSP1_rpt_sf"/>
</dbReference>